<evidence type="ECO:0000313" key="3">
    <source>
        <dbReference type="EMBL" id="ABQ87483.1"/>
    </source>
</evidence>
<evidence type="ECO:0000259" key="1">
    <source>
        <dbReference type="Pfam" id="PF13173"/>
    </source>
</evidence>
<dbReference type="InterPro" id="IPR027417">
    <property type="entry name" value="P-loop_NTPase"/>
</dbReference>
<dbReference type="EnsemblBacteria" id="ABQ87483">
    <property type="protein sequence ID" value="ABQ87483"/>
    <property type="gene ID" value="Msm_1278"/>
</dbReference>
<dbReference type="SUPFAM" id="SSF52540">
    <property type="entry name" value="P-loop containing nucleoside triphosphate hydrolases"/>
    <property type="match status" value="1"/>
</dbReference>
<dbReference type="HOGENOM" id="CLU_041527_1_1_2"/>
<dbReference type="RefSeq" id="WP_011954403.1">
    <property type="nucleotide sequence ID" value="NC_009515.1"/>
</dbReference>
<dbReference type="eggNOG" id="arCOG03167">
    <property type="taxonomic scope" value="Archaea"/>
</dbReference>
<dbReference type="STRING" id="420247.Msm_1278"/>
<feature type="domain" description="AAA" evidence="1">
    <location>
        <begin position="19"/>
        <end position="149"/>
    </location>
</feature>
<name>A5UMQ5_METS3</name>
<dbReference type="InterPro" id="IPR041682">
    <property type="entry name" value="AAA_14"/>
</dbReference>
<dbReference type="AlphaFoldDB" id="A5UMQ5"/>
<dbReference type="PATRIC" id="fig|420247.28.peg.1276"/>
<keyword evidence="4" id="KW-1185">Reference proteome</keyword>
<dbReference type="Pfam" id="PF13173">
    <property type="entry name" value="AAA_14"/>
    <property type="match status" value="1"/>
</dbReference>
<dbReference type="InterPro" id="IPR025420">
    <property type="entry name" value="DUF4143"/>
</dbReference>
<dbReference type="Pfam" id="PF13635">
    <property type="entry name" value="DUF4143"/>
    <property type="match status" value="1"/>
</dbReference>
<dbReference type="KEGG" id="msi:Msm_1278"/>
<evidence type="ECO:0000313" key="4">
    <source>
        <dbReference type="Proteomes" id="UP000001992"/>
    </source>
</evidence>
<gene>
    <name evidence="3" type="ordered locus">Msm_1278</name>
</gene>
<dbReference type="EMBL" id="CP000678">
    <property type="protein sequence ID" value="ABQ87483.1"/>
    <property type="molecule type" value="Genomic_DNA"/>
</dbReference>
<protein>
    <submittedName>
        <fullName evidence="3">Predicted ATPase, AAA+ superfamily</fullName>
    </submittedName>
</protein>
<evidence type="ECO:0000259" key="2">
    <source>
        <dbReference type="Pfam" id="PF13635"/>
    </source>
</evidence>
<dbReference type="Proteomes" id="UP000001992">
    <property type="component" value="Chromosome"/>
</dbReference>
<accession>A5UMQ5</accession>
<dbReference type="BioCyc" id="MSMI420247:GHWZ-1314-MONOMER"/>
<proteinExistence type="predicted"/>
<dbReference type="PANTHER" id="PTHR33295:SF20">
    <property type="entry name" value="ATPASE"/>
    <property type="match status" value="1"/>
</dbReference>
<dbReference type="PANTHER" id="PTHR33295">
    <property type="entry name" value="ATPASE"/>
    <property type="match status" value="1"/>
</dbReference>
<sequence length="401" mass="47461">MIKRKFYLEKIVKLIDTEDIKVITGVRRCGKTVLLKQIIDELENRGIASENIIYMSFESSKYKNIRNDDDLDEFIFSKTNNLNGKIYLLFDEIQKVKNWEVSLNSYRVDLECDIYITGSNSQLLSGELATLISGRYISINMLPFSFKELIQYYDEMHEKIDEIKLFEQYLSYGGFPGLLNYENEEKEKYLYDLYSTIVLNDILYKNKVKDLDLLERLMEFMISNIGKLFSANSISKYIKNENRKTTPHTIINYMDYARNAFIFYQIKRENIKQKRKLLISDKYYLVDSGFYFIFNGSTQRNWSQLLENIVFLELIRQGYSITIGKIQDLEVDFVCRKANQIKYIQVSQSILDENTRKREFKSLEKISDSYPKYVISMDSFDFSANGIIHLNIIDFLKSENF</sequence>
<dbReference type="Gene3D" id="3.40.50.300">
    <property type="entry name" value="P-loop containing nucleotide triphosphate hydrolases"/>
    <property type="match status" value="1"/>
</dbReference>
<reference evidence="3 4" key="1">
    <citation type="journal article" date="2007" name="Proc. Natl. Acad. Sci. U.S.A.">
        <title>Genomic and metabolic adaptations of Methanobrevibacter smithii to the human gut.</title>
        <authorList>
            <person name="Samuel B.S."/>
            <person name="Hansen E.E."/>
            <person name="Manchester J.K."/>
            <person name="Coutinho P.M."/>
            <person name="Henrissat B."/>
            <person name="Fulton R."/>
            <person name="Latreille P."/>
            <person name="Kim K."/>
            <person name="Wilson R.K."/>
            <person name="Gordon J.I."/>
        </authorList>
    </citation>
    <scope>NUCLEOTIDE SEQUENCE [LARGE SCALE GENOMIC DNA]</scope>
    <source>
        <strain evidence="4">ATCC 35061 / DSM 861 / OCM 144 / PS</strain>
    </source>
</reference>
<organism evidence="3 4">
    <name type="scientific">Methanobrevibacter smithii (strain ATCC 35061 / DSM 861 / OCM 144 / PS)</name>
    <dbReference type="NCBI Taxonomy" id="420247"/>
    <lineage>
        <taxon>Archaea</taxon>
        <taxon>Methanobacteriati</taxon>
        <taxon>Methanobacteriota</taxon>
        <taxon>Methanomada group</taxon>
        <taxon>Methanobacteria</taxon>
        <taxon>Methanobacteriales</taxon>
        <taxon>Methanobacteriaceae</taxon>
        <taxon>Methanobrevibacter</taxon>
    </lineage>
</organism>
<dbReference type="GeneID" id="78817931"/>
<feature type="domain" description="DUF4143" evidence="2">
    <location>
        <begin position="200"/>
        <end position="347"/>
    </location>
</feature>